<dbReference type="Proteomes" id="UP000637906">
    <property type="component" value="Unassembled WGS sequence"/>
</dbReference>
<evidence type="ECO:0000256" key="1">
    <source>
        <dbReference type="SAM" id="MobiDB-lite"/>
    </source>
</evidence>
<feature type="region of interest" description="Disordered" evidence="1">
    <location>
        <begin position="361"/>
        <end position="383"/>
    </location>
</feature>
<feature type="compositionally biased region" description="Basic and acidic residues" evidence="1">
    <location>
        <begin position="484"/>
        <end position="501"/>
    </location>
</feature>
<accession>A0A8J3MP87</accession>
<keyword evidence="2" id="KW-1133">Transmembrane helix</keyword>
<reference evidence="3 4" key="1">
    <citation type="journal article" date="2021" name="Microb. Ecol.">
        <title>Candidatus Mesenet longicola: Novel Endosymbionts of Brontispa longissima that Induce Cytoplasmic Incompatibility.</title>
        <authorList>
            <person name="Takano S."/>
            <person name="Gotoh Y."/>
            <person name="Hayashi T."/>
        </authorList>
    </citation>
    <scope>NUCLEOTIDE SEQUENCE [LARGE SCALE GENOMIC DNA]</scope>
    <source>
        <strain evidence="3">L5</strain>
    </source>
</reference>
<keyword evidence="4" id="KW-1185">Reference proteome</keyword>
<feature type="compositionally biased region" description="Polar residues" evidence="1">
    <location>
        <begin position="460"/>
        <end position="471"/>
    </location>
</feature>
<protein>
    <submittedName>
        <fullName evidence="3">Uncharacterized protein</fullName>
    </submittedName>
</protein>
<keyword evidence="2" id="KW-0472">Membrane</keyword>
<proteinExistence type="predicted"/>
<evidence type="ECO:0000313" key="3">
    <source>
        <dbReference type="EMBL" id="GHM59778.1"/>
    </source>
</evidence>
<feature type="compositionally biased region" description="Low complexity" evidence="1">
    <location>
        <begin position="439"/>
        <end position="459"/>
    </location>
</feature>
<feature type="region of interest" description="Disordered" evidence="1">
    <location>
        <begin position="398"/>
        <end position="502"/>
    </location>
</feature>
<keyword evidence="2" id="KW-0812">Transmembrane</keyword>
<sequence>MEGVNKESLCSKLAKKIIDISEGISSDTEISIGFASNRDIRLTSSGQKWIIVSDSTVYHHKLTVDRKRPSNVSTFVEVNRNNYILDNSNVTYVKLERDEQEFLSGYINSSQERSVKFDNKTKLREYFEAFDKSYKNSDYSTCFAPEEYNDFVDFVKEAINTTLQKDPKQYHHIRVRIRDKSLTLCFSEDKSGSCSTMLLFTSIETKENCFIYPKMSQVLKFMKNRLVVSKLKNHVQLFDSKDEFLKYLEELPYLRKIPNYNKPIVTTESTYSSNAIGLMGLSTTLAPLLYNITTSSNKLASTTNTALNNSIQQDIIHNTPNDYDGSSYKLIYIVTAIFSALALFAVGLVCYKCSFQRKQNQNNNPDASVTGTKQLENSNEQQAKSSYSIHISIREESQVSTGSIEQLTSDGESALSITSTGNRSHLSPTTDDQENGMRSTSSEQSITSSTGSSSSQASTGNEQQPQEITTEGSERSQAESLKSSLEEVRVVESNQKPEPKPRSIYLDVCQC</sequence>
<gene>
    <name evidence="3" type="ORF">sL5_07710</name>
</gene>
<evidence type="ECO:0000313" key="4">
    <source>
        <dbReference type="Proteomes" id="UP000637906"/>
    </source>
</evidence>
<organism evidence="3 4">
    <name type="scientific">Candidatus Mesenet longicola</name>
    <dbReference type="NCBI Taxonomy" id="1892558"/>
    <lineage>
        <taxon>Bacteria</taxon>
        <taxon>Pseudomonadati</taxon>
        <taxon>Pseudomonadota</taxon>
        <taxon>Alphaproteobacteria</taxon>
        <taxon>Rickettsiales</taxon>
        <taxon>Anaplasmataceae</taxon>
        <taxon>Candidatus Mesenet</taxon>
    </lineage>
</organism>
<comment type="caution">
    <text evidence="3">The sequence shown here is derived from an EMBL/GenBank/DDBJ whole genome shotgun (WGS) entry which is preliminary data.</text>
</comment>
<feature type="transmembrane region" description="Helical" evidence="2">
    <location>
        <begin position="330"/>
        <end position="351"/>
    </location>
</feature>
<name>A0A8J3MP87_9RICK</name>
<feature type="compositionally biased region" description="Polar residues" evidence="1">
    <location>
        <begin position="398"/>
        <end position="430"/>
    </location>
</feature>
<evidence type="ECO:0000256" key="2">
    <source>
        <dbReference type="SAM" id="Phobius"/>
    </source>
</evidence>
<dbReference type="AlphaFoldDB" id="A0A8J3MP87"/>
<dbReference type="EMBL" id="BNGU01000034">
    <property type="protein sequence ID" value="GHM59778.1"/>
    <property type="molecule type" value="Genomic_DNA"/>
</dbReference>